<dbReference type="EMBL" id="GBXM01100931">
    <property type="protein sequence ID" value="JAH07646.1"/>
    <property type="molecule type" value="Transcribed_RNA"/>
</dbReference>
<proteinExistence type="predicted"/>
<organism evidence="1">
    <name type="scientific">Anguilla anguilla</name>
    <name type="common">European freshwater eel</name>
    <name type="synonym">Muraena anguilla</name>
    <dbReference type="NCBI Taxonomy" id="7936"/>
    <lineage>
        <taxon>Eukaryota</taxon>
        <taxon>Metazoa</taxon>
        <taxon>Chordata</taxon>
        <taxon>Craniata</taxon>
        <taxon>Vertebrata</taxon>
        <taxon>Euteleostomi</taxon>
        <taxon>Actinopterygii</taxon>
        <taxon>Neopterygii</taxon>
        <taxon>Teleostei</taxon>
        <taxon>Anguilliformes</taxon>
        <taxon>Anguillidae</taxon>
        <taxon>Anguilla</taxon>
    </lineage>
</organism>
<evidence type="ECO:0000313" key="1">
    <source>
        <dbReference type="EMBL" id="JAH07646.1"/>
    </source>
</evidence>
<sequence>MLGAVRRTYLS</sequence>
<accession>A0A0E9PSN4</accession>
<reference evidence="1" key="2">
    <citation type="journal article" date="2015" name="Fish Shellfish Immunol.">
        <title>Early steps in the European eel (Anguilla anguilla)-Vibrio vulnificus interaction in the gills: Role of the RtxA13 toxin.</title>
        <authorList>
            <person name="Callol A."/>
            <person name="Pajuelo D."/>
            <person name="Ebbesson L."/>
            <person name="Teles M."/>
            <person name="MacKenzie S."/>
            <person name="Amaro C."/>
        </authorList>
    </citation>
    <scope>NUCLEOTIDE SEQUENCE</scope>
</reference>
<reference evidence="1" key="1">
    <citation type="submission" date="2014-11" db="EMBL/GenBank/DDBJ databases">
        <authorList>
            <person name="Amaro Gonzalez C."/>
        </authorList>
    </citation>
    <scope>NUCLEOTIDE SEQUENCE</scope>
</reference>
<name>A0A0E9PSN4_ANGAN</name>
<protein>
    <submittedName>
        <fullName evidence="1">Uncharacterized protein</fullName>
    </submittedName>
</protein>